<keyword evidence="3" id="KW-1185">Reference proteome</keyword>
<feature type="compositionally biased region" description="Basic and acidic residues" evidence="1">
    <location>
        <begin position="111"/>
        <end position="134"/>
    </location>
</feature>
<name>A0AAD9FBT4_DISEL</name>
<feature type="compositionally biased region" description="Polar residues" evidence="1">
    <location>
        <begin position="150"/>
        <end position="165"/>
    </location>
</feature>
<evidence type="ECO:0000313" key="2">
    <source>
        <dbReference type="EMBL" id="KAK1892970.1"/>
    </source>
</evidence>
<proteinExistence type="predicted"/>
<feature type="compositionally biased region" description="Low complexity" evidence="1">
    <location>
        <begin position="168"/>
        <end position="187"/>
    </location>
</feature>
<evidence type="ECO:0000313" key="3">
    <source>
        <dbReference type="Proteomes" id="UP001228049"/>
    </source>
</evidence>
<feature type="compositionally biased region" description="Low complexity" evidence="1">
    <location>
        <begin position="200"/>
        <end position="212"/>
    </location>
</feature>
<dbReference type="EMBL" id="JASDAP010000013">
    <property type="protein sequence ID" value="KAK1892970.1"/>
    <property type="molecule type" value="Genomic_DNA"/>
</dbReference>
<feature type="region of interest" description="Disordered" evidence="1">
    <location>
        <begin position="106"/>
        <end position="212"/>
    </location>
</feature>
<protein>
    <submittedName>
        <fullName evidence="2">Uncharacterized protein</fullName>
    </submittedName>
</protein>
<dbReference type="Proteomes" id="UP001228049">
    <property type="component" value="Unassembled WGS sequence"/>
</dbReference>
<sequence length="238" mass="26142">MPEEVKIVSQETQHESMPDSELTPEAKDETNAEVTGSVAQEKVNVDDEFILLVPKGQAVEVDIEFSQTSEKSTSDTVALSEPDSTCEAIIAPEPTAVCQETFQAPNEETTAETHLEVKPEVVDIETLPRNELDAKYSPPAPAEEHPIESEPTTVCTETLQAPNEETTAEPQLEVEPEVAQQEEALPQNELDTRSSPPAPETTTTCPETIQAPNEETMIEPQLEVEPEVAEIKHYPERS</sequence>
<dbReference type="AlphaFoldDB" id="A0AAD9FBT4"/>
<feature type="region of interest" description="Disordered" evidence="1">
    <location>
        <begin position="1"/>
        <end position="33"/>
    </location>
</feature>
<organism evidence="2 3">
    <name type="scientific">Dissostichus eleginoides</name>
    <name type="common">Patagonian toothfish</name>
    <name type="synonym">Dissostichus amissus</name>
    <dbReference type="NCBI Taxonomy" id="100907"/>
    <lineage>
        <taxon>Eukaryota</taxon>
        <taxon>Metazoa</taxon>
        <taxon>Chordata</taxon>
        <taxon>Craniata</taxon>
        <taxon>Vertebrata</taxon>
        <taxon>Euteleostomi</taxon>
        <taxon>Actinopterygii</taxon>
        <taxon>Neopterygii</taxon>
        <taxon>Teleostei</taxon>
        <taxon>Neoteleostei</taxon>
        <taxon>Acanthomorphata</taxon>
        <taxon>Eupercaria</taxon>
        <taxon>Perciformes</taxon>
        <taxon>Notothenioidei</taxon>
        <taxon>Nototheniidae</taxon>
        <taxon>Dissostichus</taxon>
    </lineage>
</organism>
<comment type="caution">
    <text evidence="2">The sequence shown here is derived from an EMBL/GenBank/DDBJ whole genome shotgun (WGS) entry which is preliminary data.</text>
</comment>
<feature type="compositionally biased region" description="Basic and acidic residues" evidence="1">
    <location>
        <begin position="1"/>
        <end position="17"/>
    </location>
</feature>
<evidence type="ECO:0000256" key="1">
    <source>
        <dbReference type="SAM" id="MobiDB-lite"/>
    </source>
</evidence>
<accession>A0AAD9FBT4</accession>
<reference evidence="2" key="1">
    <citation type="submission" date="2023-04" db="EMBL/GenBank/DDBJ databases">
        <title>Chromosome-level genome of Chaenocephalus aceratus.</title>
        <authorList>
            <person name="Park H."/>
        </authorList>
    </citation>
    <scope>NUCLEOTIDE SEQUENCE</scope>
    <source>
        <strain evidence="2">DE</strain>
        <tissue evidence="2">Muscle</tissue>
    </source>
</reference>
<gene>
    <name evidence="2" type="ORF">KUDE01_008041</name>
</gene>